<evidence type="ECO:0008006" key="3">
    <source>
        <dbReference type="Google" id="ProtNLM"/>
    </source>
</evidence>
<proteinExistence type="predicted"/>
<organism evidence="1 2">
    <name type="scientific">Nocardioides daphniae</name>
    <dbReference type="NCBI Taxonomy" id="402297"/>
    <lineage>
        <taxon>Bacteria</taxon>
        <taxon>Bacillati</taxon>
        <taxon>Actinomycetota</taxon>
        <taxon>Actinomycetes</taxon>
        <taxon>Propionibacteriales</taxon>
        <taxon>Nocardioidaceae</taxon>
        <taxon>Nocardioides</taxon>
    </lineage>
</organism>
<evidence type="ECO:0000313" key="2">
    <source>
        <dbReference type="Proteomes" id="UP000630594"/>
    </source>
</evidence>
<dbReference type="RefSeq" id="WP_188422527.1">
    <property type="nucleotide sequence ID" value="NZ_BMCK01000006.1"/>
</dbReference>
<dbReference type="Proteomes" id="UP000630594">
    <property type="component" value="Unassembled WGS sequence"/>
</dbReference>
<keyword evidence="2" id="KW-1185">Reference proteome</keyword>
<name>A0ABQ1QLB2_9ACTN</name>
<comment type="caution">
    <text evidence="1">The sequence shown here is derived from an EMBL/GenBank/DDBJ whole genome shotgun (WGS) entry which is preliminary data.</text>
</comment>
<gene>
    <name evidence="1" type="ORF">GCM10007231_34290</name>
</gene>
<accession>A0ABQ1QLB2</accession>
<sequence>MDGRRTRVTHGAYRRVDAADADHAILSAWLGVLPAGTAFTHVTGAHLLGLWLPPLPPQPVVVVQLPPGAHPVRRRGLRALRSESEGPSRWAAGLPVAPVTDVLLGLCRDLDDLGALMAVDSALHLGLANTDELEEASRSRRHGAPRLRRLLPRADARTESPWETVLGQFHRQVDAPVTPQFEVRCTQGQFVARGDLRVRDARVLHEYDGGVHRGVEQHRTDLQRDRRLEEAGWKRRGYTSRDLVHQPVGLLRDVDRTLGRTHDPERLAAWNATLQASTLTRAGRALDWPRLMQ</sequence>
<reference evidence="2" key="1">
    <citation type="journal article" date="2019" name="Int. J. Syst. Evol. Microbiol.">
        <title>The Global Catalogue of Microorganisms (GCM) 10K type strain sequencing project: providing services to taxonomists for standard genome sequencing and annotation.</title>
        <authorList>
            <consortium name="The Broad Institute Genomics Platform"/>
            <consortium name="The Broad Institute Genome Sequencing Center for Infectious Disease"/>
            <person name="Wu L."/>
            <person name="Ma J."/>
        </authorList>
    </citation>
    <scope>NUCLEOTIDE SEQUENCE [LARGE SCALE GENOMIC DNA]</scope>
    <source>
        <strain evidence="2">CCM 7403</strain>
    </source>
</reference>
<evidence type="ECO:0000313" key="1">
    <source>
        <dbReference type="EMBL" id="GGD31926.1"/>
    </source>
</evidence>
<protein>
    <recommendedName>
        <fullName evidence="3">DUF559 domain-containing protein</fullName>
    </recommendedName>
</protein>
<dbReference type="EMBL" id="BMCK01000006">
    <property type="protein sequence ID" value="GGD31926.1"/>
    <property type="molecule type" value="Genomic_DNA"/>
</dbReference>